<comment type="caution">
    <text evidence="1">The sequence shown here is derived from an EMBL/GenBank/DDBJ whole genome shotgun (WGS) entry which is preliminary data.</text>
</comment>
<evidence type="ECO:0000313" key="1">
    <source>
        <dbReference type="EMBL" id="GEU82618.1"/>
    </source>
</evidence>
<name>A0A6L2N8V0_TANCI</name>
<dbReference type="EMBL" id="BKCJ010008515">
    <property type="protein sequence ID" value="GEU82618.1"/>
    <property type="molecule type" value="Genomic_DNA"/>
</dbReference>
<dbReference type="AlphaFoldDB" id="A0A6L2N8V0"/>
<feature type="non-terminal residue" evidence="1">
    <location>
        <position position="1"/>
    </location>
</feature>
<dbReference type="Pfam" id="PF14223">
    <property type="entry name" value="Retrotran_gag_2"/>
    <property type="match status" value="1"/>
</dbReference>
<protein>
    <submittedName>
        <fullName evidence="1">Uncharacterized protein</fullName>
    </submittedName>
</protein>
<reference evidence="1" key="1">
    <citation type="journal article" date="2019" name="Sci. Rep.">
        <title>Draft genome of Tanacetum cinerariifolium, the natural source of mosquito coil.</title>
        <authorList>
            <person name="Yamashiro T."/>
            <person name="Shiraishi A."/>
            <person name="Satake H."/>
            <person name="Nakayama K."/>
        </authorList>
    </citation>
    <scope>NUCLEOTIDE SEQUENCE</scope>
</reference>
<sequence length="299" mass="34836">LNMVRAVVDSKIKDAMFSIDDDKASGPDSFTLKIFKSAWSVVGSDVCVAVKEFFSSEGLSDLIDPNQSAFILDRQISDNILLSQEFMRGYDWKCSVERQIRLDDRALDEFSMISRLYPSMVKSRAFFGNVHEDVKEHIHLVMPFSKVDIYTLINHYQTAKKIWDCIKELMEGTKITKQERESMLYDEFDKFTSEPGESIHLYYSRYSNLINDMKINPMSMSNMQINTKFVNHLQPEWSRFVTTAKQARDLHSVNFNHLYAFLKHNEKDAKEVQEMRQRFLKPLALLANTYNLPPSYSSQ</sequence>
<proteinExistence type="predicted"/>
<organism evidence="1">
    <name type="scientific">Tanacetum cinerariifolium</name>
    <name type="common">Dalmatian daisy</name>
    <name type="synonym">Chrysanthemum cinerariifolium</name>
    <dbReference type="NCBI Taxonomy" id="118510"/>
    <lineage>
        <taxon>Eukaryota</taxon>
        <taxon>Viridiplantae</taxon>
        <taxon>Streptophyta</taxon>
        <taxon>Embryophyta</taxon>
        <taxon>Tracheophyta</taxon>
        <taxon>Spermatophyta</taxon>
        <taxon>Magnoliopsida</taxon>
        <taxon>eudicotyledons</taxon>
        <taxon>Gunneridae</taxon>
        <taxon>Pentapetalae</taxon>
        <taxon>asterids</taxon>
        <taxon>campanulids</taxon>
        <taxon>Asterales</taxon>
        <taxon>Asteraceae</taxon>
        <taxon>Asteroideae</taxon>
        <taxon>Anthemideae</taxon>
        <taxon>Anthemidinae</taxon>
        <taxon>Tanacetum</taxon>
    </lineage>
</organism>
<gene>
    <name evidence="1" type="ORF">Tci_054596</name>
</gene>
<accession>A0A6L2N8V0</accession>